<dbReference type="SMART" id="SM01399">
    <property type="entry name" value="Sybindin"/>
    <property type="match status" value="1"/>
</dbReference>
<proteinExistence type="inferred from homology"/>
<gene>
    <name evidence="7" type="ORF">DIURU_003755</name>
</gene>
<comment type="similarity">
    <text evidence="5">Belongs to the TRAPP small subunits family. BET5 subfamily.</text>
</comment>
<evidence type="ECO:0000313" key="8">
    <source>
        <dbReference type="Proteomes" id="UP000449547"/>
    </source>
</evidence>
<evidence type="ECO:0000313" key="7">
    <source>
        <dbReference type="EMBL" id="KAA8900519.1"/>
    </source>
</evidence>
<dbReference type="Proteomes" id="UP000449547">
    <property type="component" value="Unassembled WGS sequence"/>
</dbReference>
<reference evidence="7 8" key="1">
    <citation type="submission" date="2019-07" db="EMBL/GenBank/DDBJ databases">
        <title>Genome assembly of two rare yeast pathogens: Diutina rugosa and Trichomonascus ciferrii.</title>
        <authorList>
            <person name="Mixao V."/>
            <person name="Saus E."/>
            <person name="Hansen A."/>
            <person name="Lass-Flor C."/>
            <person name="Gabaldon T."/>
        </authorList>
    </citation>
    <scope>NUCLEOTIDE SEQUENCE [LARGE SCALE GENOMIC DNA]</scope>
    <source>
        <strain evidence="7 8">CBS 613</strain>
    </source>
</reference>
<dbReference type="Gene3D" id="3.30.450.70">
    <property type="match status" value="1"/>
</dbReference>
<keyword evidence="3 6" id="KW-0931">ER-Golgi transport</keyword>
<dbReference type="GeneID" id="54782406"/>
<comment type="subcellular location">
    <subcellularLocation>
        <location evidence="6">Endoplasmic reticulum</location>
    </subcellularLocation>
    <subcellularLocation>
        <location evidence="6">Golgi apparatus</location>
        <location evidence="6">cis-Golgi network</location>
    </subcellularLocation>
</comment>
<dbReference type="GO" id="GO:0006888">
    <property type="term" value="P:endoplasmic reticulum to Golgi vesicle-mediated transport"/>
    <property type="evidence" value="ECO:0007669"/>
    <property type="project" value="UniProtKB-UniRule"/>
</dbReference>
<name>A0A642UP74_DIURU</name>
<keyword evidence="4 6" id="KW-0333">Golgi apparatus</keyword>
<dbReference type="EMBL" id="SWFT01000110">
    <property type="protein sequence ID" value="KAA8900519.1"/>
    <property type="molecule type" value="Genomic_DNA"/>
</dbReference>
<dbReference type="SUPFAM" id="SSF64356">
    <property type="entry name" value="SNARE-like"/>
    <property type="match status" value="1"/>
</dbReference>
<keyword evidence="1 6" id="KW-0813">Transport</keyword>
<comment type="subunit">
    <text evidence="6">Part of the multisubunit transport protein particle (TRAPP) complex.</text>
</comment>
<protein>
    <recommendedName>
        <fullName evidence="6">Trafficking protein particle complex subunit</fullName>
    </recommendedName>
</protein>
<dbReference type="InterPro" id="IPR007233">
    <property type="entry name" value="TRAPPC"/>
</dbReference>
<keyword evidence="8" id="KW-1185">Reference proteome</keyword>
<evidence type="ECO:0000256" key="4">
    <source>
        <dbReference type="ARBA" id="ARBA00023034"/>
    </source>
</evidence>
<evidence type="ECO:0000256" key="5">
    <source>
        <dbReference type="ARBA" id="ARBA00038167"/>
    </source>
</evidence>
<dbReference type="Pfam" id="PF04099">
    <property type="entry name" value="Sybindin"/>
    <property type="match status" value="1"/>
</dbReference>
<evidence type="ECO:0000256" key="6">
    <source>
        <dbReference type="RuleBase" id="RU366065"/>
    </source>
</evidence>
<dbReference type="OrthoDB" id="3364529at2759"/>
<accession>A0A642UP74</accession>
<evidence type="ECO:0000256" key="1">
    <source>
        <dbReference type="ARBA" id="ARBA00022448"/>
    </source>
</evidence>
<evidence type="ECO:0000256" key="2">
    <source>
        <dbReference type="ARBA" id="ARBA00022824"/>
    </source>
</evidence>
<dbReference type="PANTHER" id="PTHR23249">
    <property type="entry name" value="TRAFFICKING PROTEIN PARTICLE COMPLEX SUBUNIT"/>
    <property type="match status" value="1"/>
</dbReference>
<dbReference type="AlphaFoldDB" id="A0A642UP74"/>
<dbReference type="InterPro" id="IPR011012">
    <property type="entry name" value="Longin-like_dom_sf"/>
</dbReference>
<keyword evidence="2 6" id="KW-0256">Endoplasmic reticulum</keyword>
<dbReference type="RefSeq" id="XP_034011445.1">
    <property type="nucleotide sequence ID" value="XM_034156552.1"/>
</dbReference>
<organism evidence="7 8">
    <name type="scientific">Diutina rugosa</name>
    <name type="common">Yeast</name>
    <name type="synonym">Candida rugosa</name>
    <dbReference type="NCBI Taxonomy" id="5481"/>
    <lineage>
        <taxon>Eukaryota</taxon>
        <taxon>Fungi</taxon>
        <taxon>Dikarya</taxon>
        <taxon>Ascomycota</taxon>
        <taxon>Saccharomycotina</taxon>
        <taxon>Pichiomycetes</taxon>
        <taxon>Debaryomycetaceae</taxon>
        <taxon>Diutina</taxon>
    </lineage>
</organism>
<dbReference type="GO" id="GO:0005783">
    <property type="term" value="C:endoplasmic reticulum"/>
    <property type="evidence" value="ECO:0007669"/>
    <property type="project" value="UniProtKB-SubCell"/>
</dbReference>
<dbReference type="GO" id="GO:0005794">
    <property type="term" value="C:Golgi apparatus"/>
    <property type="evidence" value="ECO:0007669"/>
    <property type="project" value="UniProtKB-SubCell"/>
</dbReference>
<sequence>MIYSFYVFDRHCDCIYDRQFAGSGSINKNNDSNSSKLLFGMLYSLKNLCAKLVANNTLKSFSLGEFRLHFFESATNFKFVLVSDASVDNLQQVLYTLYGKYFVEHVALNPLSPVEFGSGYIRNSNFINGSDAYLKTVG</sequence>
<dbReference type="PANTHER" id="PTHR23249:SF16">
    <property type="entry name" value="TRAFFICKING PROTEIN PARTICLE COMPLEX SUBUNIT 1"/>
    <property type="match status" value="1"/>
</dbReference>
<evidence type="ECO:0000256" key="3">
    <source>
        <dbReference type="ARBA" id="ARBA00022892"/>
    </source>
</evidence>
<dbReference type="VEuPathDB" id="FungiDB:DIURU_003755"/>
<dbReference type="OMA" id="GKLMYGM"/>
<dbReference type="GO" id="GO:0030008">
    <property type="term" value="C:TRAPP complex"/>
    <property type="evidence" value="ECO:0007669"/>
    <property type="project" value="UniProtKB-UniRule"/>
</dbReference>
<comment type="caution">
    <text evidence="7">The sequence shown here is derived from an EMBL/GenBank/DDBJ whole genome shotgun (WGS) entry which is preliminary data.</text>
</comment>